<accession>A0A7V8VH19</accession>
<dbReference type="RefSeq" id="WP_194539530.1">
    <property type="nucleotide sequence ID" value="NZ_JACEFB010000017.1"/>
</dbReference>
<evidence type="ECO:0000313" key="2">
    <source>
        <dbReference type="Proteomes" id="UP000542342"/>
    </source>
</evidence>
<evidence type="ECO:0000313" key="1">
    <source>
        <dbReference type="EMBL" id="MBA2227667.1"/>
    </source>
</evidence>
<reference evidence="1 2" key="1">
    <citation type="submission" date="2020-07" db="EMBL/GenBank/DDBJ databases">
        <title>Thermogemmata thermophila gen. nov., sp. nov., a novel moderate thermophilic planctomycete from a Kamchatka hot spring.</title>
        <authorList>
            <person name="Elcheninov A.G."/>
            <person name="Podosokorskaya O.A."/>
            <person name="Kovaleva O.L."/>
            <person name="Novikov A."/>
            <person name="Bonch-Osmolovskaya E.A."/>
            <person name="Toshchakov S.V."/>
            <person name="Kublanov I.V."/>
        </authorList>
    </citation>
    <scope>NUCLEOTIDE SEQUENCE [LARGE SCALE GENOMIC DNA]</scope>
    <source>
        <strain evidence="1 2">2918</strain>
    </source>
</reference>
<protein>
    <submittedName>
        <fullName evidence="1">Uncharacterized protein</fullName>
    </submittedName>
</protein>
<gene>
    <name evidence="1" type="ORF">H0921_16030</name>
</gene>
<dbReference type="AlphaFoldDB" id="A0A7V8VH19"/>
<dbReference type="Proteomes" id="UP000542342">
    <property type="component" value="Unassembled WGS sequence"/>
</dbReference>
<proteinExistence type="predicted"/>
<sequence length="215" mass="22983">MEICFPVTEGCCPPNYTIWGTYDANNPAANGNAVMTNVNNSNDVVVAGNFQFRSDGIWMAQFAGLTVGAVYNVNASYEVNTQPVYAPQVENVEVQADAPVVAPPPPPPPPPPPDGNHRMSVEAACPTGSAAPVPGSVCYYGTCSAHLPIRQLQIVTWNEQTGESYSCVSGLVCAGKWAALIPLPADKGKRVYLCDLLFLGDQGQVLQQTRMRLVR</sequence>
<name>A0A7V8VH19_9BACT</name>
<organism evidence="1 2">
    <name type="scientific">Thermogemmata fonticola</name>
    <dbReference type="NCBI Taxonomy" id="2755323"/>
    <lineage>
        <taxon>Bacteria</taxon>
        <taxon>Pseudomonadati</taxon>
        <taxon>Planctomycetota</taxon>
        <taxon>Planctomycetia</taxon>
        <taxon>Gemmatales</taxon>
        <taxon>Gemmataceae</taxon>
        <taxon>Thermogemmata</taxon>
    </lineage>
</organism>
<comment type="caution">
    <text evidence="1">The sequence shown here is derived from an EMBL/GenBank/DDBJ whole genome shotgun (WGS) entry which is preliminary data.</text>
</comment>
<dbReference type="EMBL" id="JACEFB010000017">
    <property type="protein sequence ID" value="MBA2227667.1"/>
    <property type="molecule type" value="Genomic_DNA"/>
</dbReference>
<keyword evidence="2" id="KW-1185">Reference proteome</keyword>